<feature type="compositionally biased region" description="Basic and acidic residues" evidence="1">
    <location>
        <begin position="96"/>
        <end position="109"/>
    </location>
</feature>
<dbReference type="Proteomes" id="UP001341840">
    <property type="component" value="Unassembled WGS sequence"/>
</dbReference>
<evidence type="ECO:0008006" key="4">
    <source>
        <dbReference type="Google" id="ProtNLM"/>
    </source>
</evidence>
<accession>A0ABU6WTL7</accession>
<keyword evidence="3" id="KW-1185">Reference proteome</keyword>
<dbReference type="EMBL" id="JASCZI010183291">
    <property type="protein sequence ID" value="MED6189255.1"/>
    <property type="molecule type" value="Genomic_DNA"/>
</dbReference>
<feature type="region of interest" description="Disordered" evidence="1">
    <location>
        <begin position="96"/>
        <end position="117"/>
    </location>
</feature>
<evidence type="ECO:0000256" key="1">
    <source>
        <dbReference type="SAM" id="MobiDB-lite"/>
    </source>
</evidence>
<proteinExistence type="predicted"/>
<evidence type="ECO:0000313" key="2">
    <source>
        <dbReference type="EMBL" id="MED6189255.1"/>
    </source>
</evidence>
<reference evidence="2 3" key="1">
    <citation type="journal article" date="2023" name="Plants (Basel)">
        <title>Bridging the Gap: Combining Genomics and Transcriptomics Approaches to Understand Stylosanthes scabra, an Orphan Legume from the Brazilian Caatinga.</title>
        <authorList>
            <person name="Ferreira-Neto J.R.C."/>
            <person name="da Silva M.D."/>
            <person name="Binneck E."/>
            <person name="de Melo N.F."/>
            <person name="da Silva R.H."/>
            <person name="de Melo A.L.T.M."/>
            <person name="Pandolfi V."/>
            <person name="Bustamante F.O."/>
            <person name="Brasileiro-Vidal A.C."/>
            <person name="Benko-Iseppon A.M."/>
        </authorList>
    </citation>
    <scope>NUCLEOTIDE SEQUENCE [LARGE SCALE GENOMIC DNA]</scope>
    <source>
        <tissue evidence="2">Leaves</tissue>
    </source>
</reference>
<name>A0ABU6WTL7_9FABA</name>
<protein>
    <recommendedName>
        <fullName evidence="4">DUF4283 domain-containing protein</fullName>
    </recommendedName>
</protein>
<gene>
    <name evidence="2" type="ORF">PIB30_094051</name>
</gene>
<sequence>MQSSFLLSYSREIRVWSERETNVSRTVWIATFSLPLHAWNEENYFSVAECWGKVVKRGENIIDVRNFTSAKAKEVLEEIRLGQQDGTKKGVEIKKVKQSEDGQYKREDVSTSNSECPTDLEETLTKYRMCIAKG</sequence>
<evidence type="ECO:0000313" key="3">
    <source>
        <dbReference type="Proteomes" id="UP001341840"/>
    </source>
</evidence>
<comment type="caution">
    <text evidence="2">The sequence shown here is derived from an EMBL/GenBank/DDBJ whole genome shotgun (WGS) entry which is preliminary data.</text>
</comment>
<organism evidence="2 3">
    <name type="scientific">Stylosanthes scabra</name>
    <dbReference type="NCBI Taxonomy" id="79078"/>
    <lineage>
        <taxon>Eukaryota</taxon>
        <taxon>Viridiplantae</taxon>
        <taxon>Streptophyta</taxon>
        <taxon>Embryophyta</taxon>
        <taxon>Tracheophyta</taxon>
        <taxon>Spermatophyta</taxon>
        <taxon>Magnoliopsida</taxon>
        <taxon>eudicotyledons</taxon>
        <taxon>Gunneridae</taxon>
        <taxon>Pentapetalae</taxon>
        <taxon>rosids</taxon>
        <taxon>fabids</taxon>
        <taxon>Fabales</taxon>
        <taxon>Fabaceae</taxon>
        <taxon>Papilionoideae</taxon>
        <taxon>50 kb inversion clade</taxon>
        <taxon>dalbergioids sensu lato</taxon>
        <taxon>Dalbergieae</taxon>
        <taxon>Pterocarpus clade</taxon>
        <taxon>Stylosanthes</taxon>
    </lineage>
</organism>